<dbReference type="GO" id="GO:0043531">
    <property type="term" value="F:ADP binding"/>
    <property type="evidence" value="ECO:0007669"/>
    <property type="project" value="InterPro"/>
</dbReference>
<dbReference type="InterPro" id="IPR041118">
    <property type="entry name" value="Rx_N"/>
</dbReference>
<feature type="domain" description="Disease resistance N-terminal" evidence="5">
    <location>
        <begin position="5"/>
        <end position="97"/>
    </location>
</feature>
<evidence type="ECO:0000256" key="1">
    <source>
        <dbReference type="ARBA" id="ARBA00022737"/>
    </source>
</evidence>
<dbReference type="InterPro" id="IPR044974">
    <property type="entry name" value="Disease_R_plants"/>
</dbReference>
<dbReference type="FunFam" id="3.40.50.300:FF:001091">
    <property type="entry name" value="Probable disease resistance protein At1g61300"/>
    <property type="match status" value="1"/>
</dbReference>
<dbReference type="InterPro" id="IPR058922">
    <property type="entry name" value="WHD_DRP"/>
</dbReference>
<dbReference type="InterPro" id="IPR036388">
    <property type="entry name" value="WH-like_DNA-bd_sf"/>
</dbReference>
<dbReference type="GO" id="GO:0098542">
    <property type="term" value="P:defense response to other organism"/>
    <property type="evidence" value="ECO:0007669"/>
    <property type="project" value="TreeGrafter"/>
</dbReference>
<dbReference type="Pfam" id="PF18052">
    <property type="entry name" value="Rx_N"/>
    <property type="match status" value="1"/>
</dbReference>
<evidence type="ECO:0000256" key="3">
    <source>
        <dbReference type="ARBA" id="ARBA00022821"/>
    </source>
</evidence>
<evidence type="ECO:0000313" key="8">
    <source>
        <dbReference type="EMBL" id="GAU43452.1"/>
    </source>
</evidence>
<proteinExistence type="predicted"/>
<dbReference type="Gene3D" id="3.40.50.300">
    <property type="entry name" value="P-loop containing nucleotide triphosphate hydrolases"/>
    <property type="match status" value="1"/>
</dbReference>
<dbReference type="PRINTS" id="PR00364">
    <property type="entry name" value="DISEASERSIST"/>
</dbReference>
<dbReference type="Gene3D" id="1.10.8.430">
    <property type="entry name" value="Helical domain of apoptotic protease-activating factors"/>
    <property type="match status" value="1"/>
</dbReference>
<evidence type="ECO:0000259" key="6">
    <source>
        <dbReference type="Pfam" id="PF23559"/>
    </source>
</evidence>
<evidence type="ECO:0000259" key="7">
    <source>
        <dbReference type="Pfam" id="PF23598"/>
    </source>
</evidence>
<dbReference type="InterPro" id="IPR027417">
    <property type="entry name" value="P-loop_NTPase"/>
</dbReference>
<dbReference type="Gene3D" id="1.10.10.10">
    <property type="entry name" value="Winged helix-like DNA-binding domain superfamily/Winged helix DNA-binding domain"/>
    <property type="match status" value="1"/>
</dbReference>
<dbReference type="CDD" id="cd14798">
    <property type="entry name" value="RX-CC_like"/>
    <property type="match status" value="1"/>
</dbReference>
<accession>A0A2Z6P4N8</accession>
<evidence type="ECO:0000259" key="5">
    <source>
        <dbReference type="Pfam" id="PF18052"/>
    </source>
</evidence>
<protein>
    <submittedName>
        <fullName evidence="8">Uncharacterized protein</fullName>
    </submittedName>
</protein>
<keyword evidence="9" id="KW-1185">Reference proteome</keyword>
<dbReference type="SUPFAM" id="SSF52540">
    <property type="entry name" value="P-loop containing nucleoside triphosphate hydrolases"/>
    <property type="match status" value="1"/>
</dbReference>
<name>A0A2Z6P4N8_TRISU</name>
<sequence>MEETAVSFLLQGLCQFVVEERTLLTGVERDFNDIKNELESIQAFLKDAETKAADDGGGVNEGVKTWVKQLREASFRIEDVIDYYNMYEAQNNNHSRFIAILQKIPGLIKTMNPHHQIASEIQDIKLSIGKIKERSTRFQFDQSESESGSCRGTKAPRIGDPRMAPYFIEETQVIGFESPRDELVSCLVGGTNELVLVSVVGMGGLGKTTLAKHVFDNQLVKRHFDCRSFITVSQSYAMRELLIDMIKKFCRDNNEPIPKGMQKMDDKTLITQVRQYLESKRYLLFFDDVWKESFSDEIEHALISNNKGSRIIVTTRLMHVAEYFRKSFHVHIHKLQPLHPNKAWELFCNKAFRGQCPTELAYMSNEIVHKCGGLPLAIVAIGGLLSTKAKTMFEWKKVSQNLGIELDRNVHLTSLMKILSLSYDDLPYHLKSCMLYFGIYPEDYIIKRKRLTRQWMGEGFVRHAKRSLEEVAEEYLTELIQRSLVNVSSVGFDGRVRSCQVHDMLREVIIRKMKDLNFCHSMHKDDEQVAVGITRRFSIEAISNSDLRNTSNSGIRAIFVFDKGELPKHFIDGLSAKFKLLKVLDFENSLLNSIPDNLGNLFHLRYLNLSHTKVTVLPRSIGKLVNLETLDLRQTQVHELPKEINKLTKLRLLPVYYRKGYYSMLNSTTGVKMQEGIGCLISLRKLYFLEADNGGVVLIQELKMLRQLRKLGIKRMRREYGNALSAAIQEMNHLESLNIGAIDKDEILDLDLVSVQSHLRVLNLKCRLTKLPDWIPNLKYLVKLRLGLSNFEDDPLDSLKNLPNLLRLNLWDDAFSGERLHFQDGGFPKLKELDLTRLSRLSSVSIDEEALLGLEHLRFNNNPQLKVLPQDLQNLKNLQFLGFADMPATLVDSIDPEKGGPCHWIINHIPLVLIRQKVGSRFNDYELRPIPTQCCQLQIAVNSSLFKFRYATVL</sequence>
<dbReference type="Pfam" id="PF23598">
    <property type="entry name" value="LRR_14"/>
    <property type="match status" value="1"/>
</dbReference>
<dbReference type="InterPro" id="IPR002182">
    <property type="entry name" value="NB-ARC"/>
</dbReference>
<feature type="domain" description="Disease resistance protein winged helix" evidence="6">
    <location>
        <begin position="439"/>
        <end position="509"/>
    </location>
</feature>
<dbReference type="Pfam" id="PF00931">
    <property type="entry name" value="NB-ARC"/>
    <property type="match status" value="1"/>
</dbReference>
<dbReference type="SUPFAM" id="SSF52058">
    <property type="entry name" value="L domain-like"/>
    <property type="match status" value="1"/>
</dbReference>
<keyword evidence="3" id="KW-0611">Plant defense</keyword>
<feature type="domain" description="Disease resistance R13L4/SHOC-2-like LRR" evidence="7">
    <location>
        <begin position="576"/>
        <end position="878"/>
    </location>
</feature>
<feature type="domain" description="NB-ARC" evidence="4">
    <location>
        <begin position="181"/>
        <end position="354"/>
    </location>
</feature>
<dbReference type="Gene3D" id="3.80.10.10">
    <property type="entry name" value="Ribonuclease Inhibitor"/>
    <property type="match status" value="1"/>
</dbReference>
<dbReference type="InterPro" id="IPR042197">
    <property type="entry name" value="Apaf_helical"/>
</dbReference>
<dbReference type="Gene3D" id="1.20.5.4130">
    <property type="match status" value="1"/>
</dbReference>
<dbReference type="FunFam" id="1.10.10.10:FF:000322">
    <property type="entry name" value="Probable disease resistance protein At1g63360"/>
    <property type="match status" value="1"/>
</dbReference>
<evidence type="ECO:0000256" key="2">
    <source>
        <dbReference type="ARBA" id="ARBA00022741"/>
    </source>
</evidence>
<dbReference type="InterPro" id="IPR038005">
    <property type="entry name" value="RX-like_CC"/>
</dbReference>
<organism evidence="8 9">
    <name type="scientific">Trifolium subterraneum</name>
    <name type="common">Subterranean clover</name>
    <dbReference type="NCBI Taxonomy" id="3900"/>
    <lineage>
        <taxon>Eukaryota</taxon>
        <taxon>Viridiplantae</taxon>
        <taxon>Streptophyta</taxon>
        <taxon>Embryophyta</taxon>
        <taxon>Tracheophyta</taxon>
        <taxon>Spermatophyta</taxon>
        <taxon>Magnoliopsida</taxon>
        <taxon>eudicotyledons</taxon>
        <taxon>Gunneridae</taxon>
        <taxon>Pentapetalae</taxon>
        <taxon>rosids</taxon>
        <taxon>fabids</taxon>
        <taxon>Fabales</taxon>
        <taxon>Fabaceae</taxon>
        <taxon>Papilionoideae</taxon>
        <taxon>50 kb inversion clade</taxon>
        <taxon>NPAAA clade</taxon>
        <taxon>Hologalegina</taxon>
        <taxon>IRL clade</taxon>
        <taxon>Trifolieae</taxon>
        <taxon>Trifolium</taxon>
    </lineage>
</organism>
<reference evidence="9" key="1">
    <citation type="journal article" date="2017" name="Front. Plant Sci.">
        <title>Climate Clever Clovers: New Paradigm to Reduce the Environmental Footprint of Ruminants by Breeding Low Methanogenic Forages Utilizing Haplotype Variation.</title>
        <authorList>
            <person name="Kaur P."/>
            <person name="Appels R."/>
            <person name="Bayer P.E."/>
            <person name="Keeble-Gagnere G."/>
            <person name="Wang J."/>
            <person name="Hirakawa H."/>
            <person name="Shirasawa K."/>
            <person name="Vercoe P."/>
            <person name="Stefanova K."/>
            <person name="Durmic Z."/>
            <person name="Nichols P."/>
            <person name="Revell C."/>
            <person name="Isobe S.N."/>
            <person name="Edwards D."/>
            <person name="Erskine W."/>
        </authorList>
    </citation>
    <scope>NUCLEOTIDE SEQUENCE [LARGE SCALE GENOMIC DNA]</scope>
    <source>
        <strain evidence="9">cv. Daliak</strain>
    </source>
</reference>
<dbReference type="InterPro" id="IPR055414">
    <property type="entry name" value="LRR_R13L4/SHOC2-like"/>
</dbReference>
<keyword evidence="1" id="KW-0677">Repeat</keyword>
<dbReference type="InterPro" id="IPR032675">
    <property type="entry name" value="LRR_dom_sf"/>
</dbReference>
<dbReference type="Pfam" id="PF23559">
    <property type="entry name" value="WHD_DRP"/>
    <property type="match status" value="1"/>
</dbReference>
<dbReference type="AlphaFoldDB" id="A0A2Z6P4N8"/>
<dbReference type="PANTHER" id="PTHR23155:SF1052">
    <property type="entry name" value="DISEASE RESISTANCE PROTEIN RPM1"/>
    <property type="match status" value="1"/>
</dbReference>
<dbReference type="OrthoDB" id="598235at2759"/>
<dbReference type="Proteomes" id="UP000242715">
    <property type="component" value="Unassembled WGS sequence"/>
</dbReference>
<evidence type="ECO:0000313" key="9">
    <source>
        <dbReference type="Proteomes" id="UP000242715"/>
    </source>
</evidence>
<gene>
    <name evidence="8" type="ORF">TSUD_140890</name>
</gene>
<dbReference type="EMBL" id="DF973973">
    <property type="protein sequence ID" value="GAU43452.1"/>
    <property type="molecule type" value="Genomic_DNA"/>
</dbReference>
<evidence type="ECO:0000259" key="4">
    <source>
        <dbReference type="Pfam" id="PF00931"/>
    </source>
</evidence>
<keyword evidence="2" id="KW-0547">Nucleotide-binding</keyword>
<dbReference type="PANTHER" id="PTHR23155">
    <property type="entry name" value="DISEASE RESISTANCE PROTEIN RP"/>
    <property type="match status" value="1"/>
</dbReference>